<name>A0A975BH32_9BACT</name>
<dbReference type="KEGG" id="dmm:dnm_013120"/>
<dbReference type="Proteomes" id="UP000663722">
    <property type="component" value="Chromosome"/>
</dbReference>
<dbReference type="EMBL" id="CP061800">
    <property type="protein sequence ID" value="QTA85307.1"/>
    <property type="molecule type" value="Genomic_DNA"/>
</dbReference>
<sequence length="64" mass="7547">MGGRARNSGFFPRMKCLFCRKNPGFSPVRRLRTVTARKLFDLVKIPDHKFSDKIFARFPKFLNQ</sequence>
<protein>
    <submittedName>
        <fullName evidence="1">Uncharacterized protein</fullName>
    </submittedName>
</protein>
<evidence type="ECO:0000313" key="1">
    <source>
        <dbReference type="EMBL" id="QTA85307.1"/>
    </source>
</evidence>
<keyword evidence="2" id="KW-1185">Reference proteome</keyword>
<dbReference type="AlphaFoldDB" id="A0A975BH32"/>
<organism evidence="1 2">
    <name type="scientific">Desulfonema magnum</name>
    <dbReference type="NCBI Taxonomy" id="45655"/>
    <lineage>
        <taxon>Bacteria</taxon>
        <taxon>Pseudomonadati</taxon>
        <taxon>Thermodesulfobacteriota</taxon>
        <taxon>Desulfobacteria</taxon>
        <taxon>Desulfobacterales</taxon>
        <taxon>Desulfococcaceae</taxon>
        <taxon>Desulfonema</taxon>
    </lineage>
</organism>
<accession>A0A975BH32</accession>
<proteinExistence type="predicted"/>
<gene>
    <name evidence="1" type="ORF">dnm_013120</name>
</gene>
<reference evidence="1" key="1">
    <citation type="journal article" date="2021" name="Microb. Physiol.">
        <title>Proteogenomic Insights into the Physiology of Marine, Sulfate-Reducing, Filamentous Desulfonema limicola and Desulfonema magnum.</title>
        <authorList>
            <person name="Schnaars V."/>
            <person name="Wohlbrand L."/>
            <person name="Scheve S."/>
            <person name="Hinrichs C."/>
            <person name="Reinhardt R."/>
            <person name="Rabus R."/>
        </authorList>
    </citation>
    <scope>NUCLEOTIDE SEQUENCE</scope>
    <source>
        <strain evidence="1">4be13</strain>
    </source>
</reference>
<evidence type="ECO:0000313" key="2">
    <source>
        <dbReference type="Proteomes" id="UP000663722"/>
    </source>
</evidence>